<feature type="region of interest" description="Disordered" evidence="1">
    <location>
        <begin position="400"/>
        <end position="430"/>
    </location>
</feature>
<name>A0A8S3SUE3_MYTED</name>
<dbReference type="Proteomes" id="UP000683360">
    <property type="component" value="Unassembled WGS sequence"/>
</dbReference>
<evidence type="ECO:0000256" key="1">
    <source>
        <dbReference type="SAM" id="MobiDB-lite"/>
    </source>
</evidence>
<sequence>MKQKSFTKDQWDIMFERGENINMDENVSEHCLSASKGITISRLDNTMNLLILSVVCPLFKSVNVVSECQSQISKIAVQQRKVTEREFADIWDKLEAHIDKISSHCKLSTCFMDECSIVKEAIFNRSQTRQNRQSILEDALNNHNFIKDTQFCNRARKELDVLILENNLNFAKAYCGKDIAVPLINGQYMKGAYPYSVMEQAENDLQVLISVSTNQRIGESREENTELKGKIKPHDLKEKGYNHNHLKIVQLITYIATLALVDVLKRRLPSANFGYFFNGMKSRLALLLDKREYQLLYPDNSKYNGDLRREYNQKVDVLFTSAIDPLMELELVCNAREKFEESKRDESKVIILKVTQIKLILLTKPHKEQTQETETPSSPMDTTLLYCRSVSDSAFTTTEETTTKANTTNLNSGDNIQPEPVTLSNPSLMDNKGYRSEKDEATVSNEKYNDVVEDAIFTKEHYFYLKDFIEKVEHLVIKEDIQERLKCPDSSSRIAGHISKPSRKCCNFAKSNVSPSDLEFSLLTTVLLNCCQDLFWKRCLEENNVTLEQFLNNNKHKIYHMWKTYISCPLCEDGKVPGPKSLSLTEYNWNCLFVSTTTPLYPSSFTAKRGIMVSQLDPDLAYTLMSTFCDVIEALELLREFRNKFAHPSDFQVNT</sequence>
<evidence type="ECO:0000313" key="3">
    <source>
        <dbReference type="Proteomes" id="UP000683360"/>
    </source>
</evidence>
<dbReference type="OrthoDB" id="10392870at2759"/>
<reference evidence="2" key="1">
    <citation type="submission" date="2021-03" db="EMBL/GenBank/DDBJ databases">
        <authorList>
            <person name="Bekaert M."/>
        </authorList>
    </citation>
    <scope>NUCLEOTIDE SEQUENCE</scope>
</reference>
<keyword evidence="3" id="KW-1185">Reference proteome</keyword>
<feature type="compositionally biased region" description="Low complexity" evidence="1">
    <location>
        <begin position="400"/>
        <end position="409"/>
    </location>
</feature>
<evidence type="ECO:0008006" key="4">
    <source>
        <dbReference type="Google" id="ProtNLM"/>
    </source>
</evidence>
<evidence type="ECO:0000313" key="2">
    <source>
        <dbReference type="EMBL" id="CAG2221640.1"/>
    </source>
</evidence>
<gene>
    <name evidence="2" type="ORF">MEDL_35009</name>
</gene>
<dbReference type="EMBL" id="CAJPWZ010001685">
    <property type="protein sequence ID" value="CAG2221640.1"/>
    <property type="molecule type" value="Genomic_DNA"/>
</dbReference>
<proteinExistence type="predicted"/>
<accession>A0A8S3SUE3</accession>
<comment type="caution">
    <text evidence="2">The sequence shown here is derived from an EMBL/GenBank/DDBJ whole genome shotgun (WGS) entry which is preliminary data.</text>
</comment>
<dbReference type="AlphaFoldDB" id="A0A8S3SUE3"/>
<organism evidence="2 3">
    <name type="scientific">Mytilus edulis</name>
    <name type="common">Blue mussel</name>
    <dbReference type="NCBI Taxonomy" id="6550"/>
    <lineage>
        <taxon>Eukaryota</taxon>
        <taxon>Metazoa</taxon>
        <taxon>Spiralia</taxon>
        <taxon>Lophotrochozoa</taxon>
        <taxon>Mollusca</taxon>
        <taxon>Bivalvia</taxon>
        <taxon>Autobranchia</taxon>
        <taxon>Pteriomorphia</taxon>
        <taxon>Mytilida</taxon>
        <taxon>Mytiloidea</taxon>
        <taxon>Mytilidae</taxon>
        <taxon>Mytilinae</taxon>
        <taxon>Mytilus</taxon>
    </lineage>
</organism>
<protein>
    <recommendedName>
        <fullName evidence="4">DZIP3-like HEPN domain-containing protein</fullName>
    </recommendedName>
</protein>